<evidence type="ECO:0000256" key="1">
    <source>
        <dbReference type="SAM" id="Phobius"/>
    </source>
</evidence>
<reference evidence="3 4" key="1">
    <citation type="submission" date="2016-02" db="EMBL/GenBank/DDBJ databases">
        <title>Genome sequence of Clostridium colicanis DSM 13634.</title>
        <authorList>
            <person name="Poehlein A."/>
            <person name="Daniel R."/>
        </authorList>
    </citation>
    <scope>NUCLEOTIDE SEQUENCE [LARGE SCALE GENOMIC DNA]</scope>
    <source>
        <strain evidence="3 4">DSM 13634</strain>
    </source>
</reference>
<dbReference type="Proteomes" id="UP000075374">
    <property type="component" value="Unassembled WGS sequence"/>
</dbReference>
<evidence type="ECO:0000313" key="3">
    <source>
        <dbReference type="EMBL" id="KYH27952.1"/>
    </source>
</evidence>
<dbReference type="EMBL" id="LTBB01000017">
    <property type="protein sequence ID" value="KYH27952.1"/>
    <property type="molecule type" value="Genomic_DNA"/>
</dbReference>
<keyword evidence="4" id="KW-1185">Reference proteome</keyword>
<dbReference type="STRING" id="1121305.CLCOL_24190"/>
<keyword evidence="1" id="KW-0472">Membrane</keyword>
<dbReference type="InterPro" id="IPR001173">
    <property type="entry name" value="Glyco_trans_2-like"/>
</dbReference>
<keyword evidence="3" id="KW-0808">Transferase</keyword>
<evidence type="ECO:0000259" key="2">
    <source>
        <dbReference type="Pfam" id="PF00535"/>
    </source>
</evidence>
<dbReference type="InterPro" id="IPR029044">
    <property type="entry name" value="Nucleotide-diphossugar_trans"/>
</dbReference>
<comment type="caution">
    <text evidence="3">The sequence shown here is derived from an EMBL/GenBank/DDBJ whole genome shotgun (WGS) entry which is preliminary data.</text>
</comment>
<dbReference type="RefSeq" id="WP_061859188.1">
    <property type="nucleotide sequence ID" value="NZ_LTBB01000017.1"/>
</dbReference>
<proteinExistence type="predicted"/>
<organism evidence="3 4">
    <name type="scientific">Clostridium colicanis DSM 13634</name>
    <dbReference type="NCBI Taxonomy" id="1121305"/>
    <lineage>
        <taxon>Bacteria</taxon>
        <taxon>Bacillati</taxon>
        <taxon>Bacillota</taxon>
        <taxon>Clostridia</taxon>
        <taxon>Eubacteriales</taxon>
        <taxon>Clostridiaceae</taxon>
        <taxon>Clostridium</taxon>
    </lineage>
</organism>
<evidence type="ECO:0000313" key="4">
    <source>
        <dbReference type="Proteomes" id="UP000075374"/>
    </source>
</evidence>
<dbReference type="Gene3D" id="3.90.550.10">
    <property type="entry name" value="Spore Coat Polysaccharide Biosynthesis Protein SpsA, Chain A"/>
    <property type="match status" value="1"/>
</dbReference>
<accession>A0A151AK26</accession>
<sequence length="312" mass="36666">MKINFGVVIVTYNRKILLVEAIKSLLNQTYKVKKIVIIDNNSNDGTEDELKKEGLINNEIITYIRLDNNLGGSGGFYEGLKIIIDDNDLDWIALSDDDAIYDNKYFEVMSTYIKTNSKDNLAALTGKVIEHNEINTQHRRILINNLTFKQIPVKEENYKLNSFQYDVFSFVGCVINANYIKKAGLPIKEYFIWYDDTEYSLRIRKYGKIINLNDAIIYHKTPAINKNDNLLIYKPNWKEYYGLRNSQHMMLKHTNNKFITYIYLLIKNIKMIISTILKSKYKNYRKYRFEMIIDAYISAITGRIGFNKKYQP</sequence>
<dbReference type="CDD" id="cd04185">
    <property type="entry name" value="GT_2_like_b"/>
    <property type="match status" value="1"/>
</dbReference>
<protein>
    <submittedName>
        <fullName evidence="3">N-glycosyltransferase</fullName>
    </submittedName>
</protein>
<dbReference type="SUPFAM" id="SSF53448">
    <property type="entry name" value="Nucleotide-diphospho-sugar transferases"/>
    <property type="match status" value="1"/>
</dbReference>
<dbReference type="Pfam" id="PF00535">
    <property type="entry name" value="Glycos_transf_2"/>
    <property type="match status" value="1"/>
</dbReference>
<dbReference type="GO" id="GO:0016740">
    <property type="term" value="F:transferase activity"/>
    <property type="evidence" value="ECO:0007669"/>
    <property type="project" value="UniProtKB-KW"/>
</dbReference>
<dbReference type="PANTHER" id="PTHR43685">
    <property type="entry name" value="GLYCOSYLTRANSFERASE"/>
    <property type="match status" value="1"/>
</dbReference>
<name>A0A151AK26_9CLOT</name>
<keyword evidence="1" id="KW-1133">Transmembrane helix</keyword>
<dbReference type="AlphaFoldDB" id="A0A151AK26"/>
<feature type="transmembrane region" description="Helical" evidence="1">
    <location>
        <begin position="258"/>
        <end position="277"/>
    </location>
</feature>
<feature type="domain" description="Glycosyltransferase 2-like" evidence="2">
    <location>
        <begin position="7"/>
        <end position="152"/>
    </location>
</feature>
<dbReference type="InterPro" id="IPR050834">
    <property type="entry name" value="Glycosyltransf_2"/>
</dbReference>
<dbReference type="PATRIC" id="fig|1121305.3.peg.2402"/>
<dbReference type="PANTHER" id="PTHR43685:SF2">
    <property type="entry name" value="GLYCOSYLTRANSFERASE 2-LIKE DOMAIN-CONTAINING PROTEIN"/>
    <property type="match status" value="1"/>
</dbReference>
<keyword evidence="1" id="KW-0812">Transmembrane</keyword>
<gene>
    <name evidence="3" type="ORF">CLCOL_24190</name>
</gene>